<evidence type="ECO:0000256" key="4">
    <source>
        <dbReference type="ARBA" id="ARBA00023004"/>
    </source>
</evidence>
<evidence type="ECO:0000256" key="5">
    <source>
        <dbReference type="ARBA" id="ARBA00023014"/>
    </source>
</evidence>
<dbReference type="Proteomes" id="UP000004416">
    <property type="component" value="Unassembled WGS sequence"/>
</dbReference>
<comment type="caution">
    <text evidence="7">The sequence shown here is derived from an EMBL/GenBank/DDBJ whole genome shotgun (WGS) entry which is preliminary data.</text>
</comment>
<feature type="domain" description="4Fe-4S ferredoxin-type" evidence="6">
    <location>
        <begin position="267"/>
        <end position="297"/>
    </location>
</feature>
<dbReference type="PANTHER" id="PTHR43724">
    <property type="entry name" value="PYRUVATE SYNTHASE SUBUNIT PORD"/>
    <property type="match status" value="1"/>
</dbReference>
<evidence type="ECO:0000313" key="8">
    <source>
        <dbReference type="Proteomes" id="UP000004416"/>
    </source>
</evidence>
<dbReference type="InterPro" id="IPR017896">
    <property type="entry name" value="4Fe4S_Fe-S-bd"/>
</dbReference>
<dbReference type="Gene3D" id="3.30.70.20">
    <property type="match status" value="2"/>
</dbReference>
<keyword evidence="3" id="KW-0677">Repeat</keyword>
<gene>
    <name evidence="7" type="ORF">HMPREF0322_04742</name>
</gene>
<dbReference type="InterPro" id="IPR017900">
    <property type="entry name" value="4Fe4S_Fe_S_CS"/>
</dbReference>
<evidence type="ECO:0000259" key="6">
    <source>
        <dbReference type="PROSITE" id="PS51379"/>
    </source>
</evidence>
<organism evidence="7 8">
    <name type="scientific">Desulfitobacterium hafniense DP7</name>
    <dbReference type="NCBI Taxonomy" id="537010"/>
    <lineage>
        <taxon>Bacteria</taxon>
        <taxon>Bacillati</taxon>
        <taxon>Bacillota</taxon>
        <taxon>Clostridia</taxon>
        <taxon>Eubacteriales</taxon>
        <taxon>Desulfitobacteriaceae</taxon>
        <taxon>Desulfitobacterium</taxon>
    </lineage>
</organism>
<dbReference type="Pfam" id="PF13187">
    <property type="entry name" value="Fer4_9"/>
    <property type="match status" value="1"/>
</dbReference>
<sequence>MNKGVGSMLFNHGATMQLDTNRCLNQQHNGVECSHCVSRCPGQALILANQQIYLIQERCLGCGLCFADCPTQVFSSSQWDETTIRSDVEEQGAKITQIFCGSHSAPYLSKEDKEKGAVQIPTCLSALSKGAWYELGLLTGVELRLDECHDCPLKSCIERVKFALETAMEWLEASGHTPDFTLIYTADKAKKRKKLQAVSSGLKVTSRRDLFLTLMGRKHQEQLKVQKGVPGREETKKRARINTLPDWQKRLEDSYSRHYQEGGNPAYWPFIQMSMECVNCGMCARYCPTQALKIRVEGKECIHFFTGGHCIDCRICMLSCPTRSILRDRLPNAAPYEEQSIFKASVGKCKLCEAETITSQDDLCYWCKEEPSQEDILSDVRQKLFGKFVP</sequence>
<dbReference type="EMBL" id="AFZX01000131">
    <property type="protein sequence ID" value="EHL04651.1"/>
    <property type="molecule type" value="Genomic_DNA"/>
</dbReference>
<evidence type="ECO:0000313" key="7">
    <source>
        <dbReference type="EMBL" id="EHL04651.1"/>
    </source>
</evidence>
<dbReference type="AlphaFoldDB" id="G9XUS9"/>
<dbReference type="PROSITE" id="PS51379">
    <property type="entry name" value="4FE4S_FER_2"/>
    <property type="match status" value="3"/>
</dbReference>
<keyword evidence="4" id="KW-0408">Iron</keyword>
<keyword evidence="2" id="KW-0479">Metal-binding</keyword>
<name>G9XUS9_DESHA</name>
<proteinExistence type="predicted"/>
<keyword evidence="1" id="KW-0004">4Fe-4S</keyword>
<dbReference type="Pfam" id="PF00037">
    <property type="entry name" value="Fer4"/>
    <property type="match status" value="1"/>
</dbReference>
<feature type="domain" description="4Fe-4S ferredoxin-type" evidence="6">
    <location>
        <begin position="300"/>
        <end position="330"/>
    </location>
</feature>
<evidence type="ECO:0000256" key="3">
    <source>
        <dbReference type="ARBA" id="ARBA00022737"/>
    </source>
</evidence>
<evidence type="ECO:0000256" key="2">
    <source>
        <dbReference type="ARBA" id="ARBA00022723"/>
    </source>
</evidence>
<dbReference type="PATRIC" id="fig|537010.4.peg.4415"/>
<evidence type="ECO:0000256" key="1">
    <source>
        <dbReference type="ARBA" id="ARBA00022485"/>
    </source>
</evidence>
<dbReference type="SUPFAM" id="SSF54862">
    <property type="entry name" value="4Fe-4S ferredoxins"/>
    <property type="match status" value="2"/>
</dbReference>
<dbReference type="GO" id="GO:0051539">
    <property type="term" value="F:4 iron, 4 sulfur cluster binding"/>
    <property type="evidence" value="ECO:0007669"/>
    <property type="project" value="UniProtKB-KW"/>
</dbReference>
<dbReference type="GO" id="GO:0046872">
    <property type="term" value="F:metal ion binding"/>
    <property type="evidence" value="ECO:0007669"/>
    <property type="project" value="UniProtKB-KW"/>
</dbReference>
<dbReference type="PANTHER" id="PTHR43724:SF1">
    <property type="entry name" value="PYRUVATE SYNTHASE SUBUNIT PORD"/>
    <property type="match status" value="1"/>
</dbReference>
<accession>G9XUS9</accession>
<protein>
    <submittedName>
        <fullName evidence="7">4Fe-4S binding domain protein</fullName>
    </submittedName>
</protein>
<reference evidence="7 8" key="1">
    <citation type="submission" date="2011-08" db="EMBL/GenBank/DDBJ databases">
        <authorList>
            <person name="Weinstock G."/>
            <person name="Sodergren E."/>
            <person name="Clifton S."/>
            <person name="Fulton L."/>
            <person name="Fulton B."/>
            <person name="Courtney L."/>
            <person name="Fronick C."/>
            <person name="Harrison M."/>
            <person name="Strong C."/>
            <person name="Farmer C."/>
            <person name="Delahaunty K."/>
            <person name="Markovic C."/>
            <person name="Hall O."/>
            <person name="Minx P."/>
            <person name="Tomlinson C."/>
            <person name="Mitreva M."/>
            <person name="Hou S."/>
            <person name="Chen J."/>
            <person name="Wollam A."/>
            <person name="Pepin K.H."/>
            <person name="Johnson M."/>
            <person name="Bhonagiri V."/>
            <person name="Zhang X."/>
            <person name="Suruliraj S."/>
            <person name="Warren W."/>
            <person name="Chinwalla A."/>
            <person name="Mardis E.R."/>
            <person name="Wilson R.K."/>
        </authorList>
    </citation>
    <scope>NUCLEOTIDE SEQUENCE [LARGE SCALE GENOMIC DNA]</scope>
    <source>
        <strain evidence="7 8">DP7</strain>
    </source>
</reference>
<feature type="domain" description="4Fe-4S ferredoxin-type" evidence="6">
    <location>
        <begin position="50"/>
        <end position="79"/>
    </location>
</feature>
<dbReference type="HOGENOM" id="CLU_048087_0_0_9"/>
<keyword evidence="5" id="KW-0411">Iron-sulfur</keyword>
<dbReference type="PROSITE" id="PS00198">
    <property type="entry name" value="4FE4S_FER_1"/>
    <property type="match status" value="3"/>
</dbReference>